<keyword evidence="2" id="KW-0934">Plastid</keyword>
<dbReference type="EMBL" id="KY709207">
    <property type="protein sequence ID" value="ARO90347.1"/>
    <property type="molecule type" value="Genomic_DNA"/>
</dbReference>
<sequence>MESWPLSSGIYLTNIVASVFAKTKIKLLNNLNNKTTRIIPIDILTLNKKYFLLLTVVKELEKIVIKEIDIDNLTKRKKDLTRYIIRNSTEKFLFDSSLLNPNYIKNMRYSTLVNFDTTATHNLENSLEILMSFFLYGSGNKIRMTFNPIFGNKIPVAQVEILLDNFIIQIANCIIDAILRSSHGIKFAFQYLIFDPTNNSIRKIEHFRNNLMWYKFIDQYVTIPKNIYENKYSLWIVSPKGLFMKNISAYRLQELSNLSTSQLIITFLLEIQDFLLPKIYTLVQFFFKIICYIIYYPLRNRIRNAWKIFLNDFS</sequence>
<geneLocation type="plastid" evidence="2"/>
<protein>
    <submittedName>
        <fullName evidence="3">Conserved hypothetical plastid protein</fullName>
    </submittedName>
</protein>
<dbReference type="PIRSF" id="PIRSF036962">
    <property type="entry name" value="UCP036962_SignTr_Ycf55"/>
    <property type="match status" value="1"/>
</dbReference>
<evidence type="ECO:0000313" key="2">
    <source>
        <dbReference type="EMBL" id="AOM66096.1"/>
    </source>
</evidence>
<keyword evidence="3" id="KW-0150">Chloroplast</keyword>
<accession>A0A1C9CCI3</accession>
<evidence type="ECO:0000313" key="3">
    <source>
        <dbReference type="EMBL" id="ARO90347.1"/>
    </source>
</evidence>
<dbReference type="AlphaFoldDB" id="A0A1C9CCI3"/>
<proteinExistence type="predicted"/>
<organism evidence="2">
    <name type="scientific">Bangiopsis subsimplex</name>
    <dbReference type="NCBI Taxonomy" id="139980"/>
    <lineage>
        <taxon>Eukaryota</taxon>
        <taxon>Rhodophyta</taxon>
        <taxon>Stylonematophyceae</taxon>
        <taxon>Stylonematales</taxon>
        <taxon>Stylonemataceae</taxon>
        <taxon>Bangiopsis</taxon>
    </lineage>
</organism>
<keyword evidence="1" id="KW-0812">Transmembrane</keyword>
<reference evidence="3" key="2">
    <citation type="submission" date="2017-03" db="EMBL/GenBank/DDBJ databases">
        <title>The new red algal subphylum Proteorhodophytina comprises the largest and most divergent plastid genomes known.</title>
        <authorList>
            <person name="Munoz-Gomez S.A."/>
            <person name="Mejia-Franco F.G."/>
            <person name="Durnin K."/>
            <person name="Morgan C."/>
            <person name="Grisdale C.J."/>
            <person name="Archibald J.M."/>
            <person name="Slamovits C.H."/>
        </authorList>
    </citation>
    <scope>NUCLEOTIDE SEQUENCE</scope>
    <source>
        <strain evidence="3">UTEX LB2854</strain>
    </source>
</reference>
<dbReference type="InterPro" id="IPR017077">
    <property type="entry name" value="Uncharacterised_Ycf55_algae"/>
</dbReference>
<keyword evidence="1" id="KW-1133">Transmembrane helix</keyword>
<feature type="transmembrane region" description="Helical" evidence="1">
    <location>
        <begin position="279"/>
        <end position="298"/>
    </location>
</feature>
<reference evidence="2" key="1">
    <citation type="journal article" date="2016" name="BMC Biol.">
        <title>Parallel evolution of highly conserved plastid genome architecture in red seaweeds and seed plants.</title>
        <authorList>
            <person name="Lee J."/>
            <person name="Cho C.H."/>
            <person name="Park S.I."/>
            <person name="Choi J.W."/>
            <person name="Song H.S."/>
            <person name="West J.A."/>
            <person name="Bhattacharya D."/>
            <person name="Yoon H.S."/>
        </authorList>
    </citation>
    <scope>NUCLEOTIDE SEQUENCE</scope>
</reference>
<dbReference type="Pfam" id="PF12452">
    <property type="entry name" value="DUF3685"/>
    <property type="match status" value="1"/>
</dbReference>
<name>A0A1C9CCI3_9RHOD</name>
<evidence type="ECO:0000256" key="1">
    <source>
        <dbReference type="SAM" id="Phobius"/>
    </source>
</evidence>
<dbReference type="EMBL" id="KX284718">
    <property type="protein sequence ID" value="AOM66096.1"/>
    <property type="molecule type" value="Genomic_DNA"/>
</dbReference>
<dbReference type="InterPro" id="IPR022552">
    <property type="entry name" value="UPF_Ycf55"/>
</dbReference>
<gene>
    <name evidence="2" type="primary">ycf55</name>
    <name evidence="2" type="ORF">Bangp_014</name>
</gene>
<dbReference type="RefSeq" id="YP_009296753.1">
    <property type="nucleotide sequence ID" value="NC_031173.1"/>
</dbReference>
<dbReference type="GeneID" id="29073166"/>
<keyword evidence="1" id="KW-0472">Membrane</keyword>